<evidence type="ECO:0000259" key="6">
    <source>
        <dbReference type="SMART" id="SM01383"/>
    </source>
</evidence>
<feature type="region of interest" description="Disordered" evidence="4">
    <location>
        <begin position="204"/>
        <end position="240"/>
    </location>
</feature>
<protein>
    <submittedName>
        <fullName evidence="7">50S ribosomal protein L2</fullName>
    </submittedName>
</protein>
<dbReference type="InterPro" id="IPR022669">
    <property type="entry name" value="Ribosomal_uL2_C"/>
</dbReference>
<dbReference type="FunFam" id="4.10.950.10:FF:000002">
    <property type="entry name" value="60S ribosomal protein L2"/>
    <property type="match status" value="1"/>
</dbReference>
<evidence type="ECO:0000256" key="2">
    <source>
        <dbReference type="ARBA" id="ARBA00022980"/>
    </source>
</evidence>
<dbReference type="SMART" id="SM01383">
    <property type="entry name" value="Ribosomal_L2"/>
    <property type="match status" value="1"/>
</dbReference>
<dbReference type="InterPro" id="IPR014722">
    <property type="entry name" value="Rib_uL2_dom2"/>
</dbReference>
<sequence length="240" mass="25287">MGHRISTQSRGKGGPTYRAPSHQYKAELKHFGSALQTVRATVIDIEHDPARHTPIAVVKIEGKVADKKQYALITEGVGIGQELVWGPEATVENGNSLPLSAIPTGVAVCNIEARPGDGGKFVRSSGVQAVIIGKSAGKVGVRMPSGKPKWFNEACLATVGLVAGGGRGDKPILKAGKQYHKMKSSATRWPRTRGVAMNVIDHPFGGGGHQHPGKPKTVARGASPGRKVGSVAARRTGYRR</sequence>
<dbReference type="SMART" id="SM01382">
    <property type="entry name" value="Ribosomal_L2_C"/>
    <property type="match status" value="1"/>
</dbReference>
<dbReference type="NCBIfam" id="NF007180">
    <property type="entry name" value="PRK09612.1"/>
    <property type="match status" value="1"/>
</dbReference>
<dbReference type="InterPro" id="IPR008991">
    <property type="entry name" value="Translation_prot_SH3-like_sf"/>
</dbReference>
<dbReference type="GO" id="GO:0002181">
    <property type="term" value="P:cytoplasmic translation"/>
    <property type="evidence" value="ECO:0007669"/>
    <property type="project" value="TreeGrafter"/>
</dbReference>
<dbReference type="GO" id="GO:0022625">
    <property type="term" value="C:cytosolic large ribosomal subunit"/>
    <property type="evidence" value="ECO:0007669"/>
    <property type="project" value="TreeGrafter"/>
</dbReference>
<comment type="similarity">
    <text evidence="1">Belongs to the universal ribosomal protein uL2 family.</text>
</comment>
<dbReference type="Pfam" id="PF00181">
    <property type="entry name" value="Ribosomal_L2_N"/>
    <property type="match status" value="1"/>
</dbReference>
<dbReference type="PANTHER" id="PTHR13691:SF16">
    <property type="entry name" value="LARGE RIBOSOMAL SUBUNIT PROTEIN UL2"/>
    <property type="match status" value="1"/>
</dbReference>
<feature type="domain" description="Large ribosomal subunit protein uL2 C-terminal" evidence="5">
    <location>
        <begin position="91"/>
        <end position="224"/>
    </location>
</feature>
<name>A0A644U0E2_9ZZZZ</name>
<dbReference type="HAMAP" id="MF_01320_A">
    <property type="entry name" value="Ribosomal_uL2_A"/>
    <property type="match status" value="1"/>
</dbReference>
<evidence type="ECO:0000313" key="7">
    <source>
        <dbReference type="EMBL" id="MPL72684.1"/>
    </source>
</evidence>
<feature type="region of interest" description="Disordered" evidence="4">
    <location>
        <begin position="1"/>
        <end position="20"/>
    </location>
</feature>
<dbReference type="Gene3D" id="4.10.950.10">
    <property type="entry name" value="Ribosomal protein L2, domain 3"/>
    <property type="match status" value="1"/>
</dbReference>
<gene>
    <name evidence="7" type="primary">rplB_7</name>
    <name evidence="7" type="ORF">SDC9_18472</name>
</gene>
<evidence type="ECO:0000256" key="1">
    <source>
        <dbReference type="ARBA" id="ARBA00005636"/>
    </source>
</evidence>
<dbReference type="Pfam" id="PF03947">
    <property type="entry name" value="Ribosomal_L2_C"/>
    <property type="match status" value="1"/>
</dbReference>
<dbReference type="PANTHER" id="PTHR13691">
    <property type="entry name" value="RIBOSOMAL PROTEIN L2"/>
    <property type="match status" value="1"/>
</dbReference>
<dbReference type="SUPFAM" id="SSF50249">
    <property type="entry name" value="Nucleic acid-binding proteins"/>
    <property type="match status" value="1"/>
</dbReference>
<keyword evidence="2 7" id="KW-0689">Ribosomal protein</keyword>
<dbReference type="GO" id="GO:0003723">
    <property type="term" value="F:RNA binding"/>
    <property type="evidence" value="ECO:0007669"/>
    <property type="project" value="InterPro"/>
</dbReference>
<comment type="caution">
    <text evidence="7">The sequence shown here is derived from an EMBL/GenBank/DDBJ whole genome shotgun (WGS) entry which is preliminary data.</text>
</comment>
<evidence type="ECO:0000259" key="5">
    <source>
        <dbReference type="SMART" id="SM01382"/>
    </source>
</evidence>
<evidence type="ECO:0000256" key="3">
    <source>
        <dbReference type="ARBA" id="ARBA00023274"/>
    </source>
</evidence>
<dbReference type="PIRSF" id="PIRSF002158">
    <property type="entry name" value="Ribosomal_L2"/>
    <property type="match status" value="1"/>
</dbReference>
<dbReference type="GO" id="GO:0003735">
    <property type="term" value="F:structural constituent of ribosome"/>
    <property type="evidence" value="ECO:0007669"/>
    <property type="project" value="InterPro"/>
</dbReference>
<proteinExistence type="inferred from homology"/>
<feature type="compositionally biased region" description="Polar residues" evidence="4">
    <location>
        <begin position="1"/>
        <end position="10"/>
    </location>
</feature>
<dbReference type="InterPro" id="IPR014726">
    <property type="entry name" value="Ribosomal_uL2_dom3"/>
</dbReference>
<evidence type="ECO:0000256" key="4">
    <source>
        <dbReference type="SAM" id="MobiDB-lite"/>
    </source>
</evidence>
<dbReference type="SUPFAM" id="SSF50104">
    <property type="entry name" value="Translation proteins SH3-like domain"/>
    <property type="match status" value="1"/>
</dbReference>
<dbReference type="InterPro" id="IPR023672">
    <property type="entry name" value="Ribosomal_uL2_arc_euk"/>
</dbReference>
<dbReference type="AlphaFoldDB" id="A0A644U0E2"/>
<dbReference type="EMBL" id="VSSQ01000067">
    <property type="protein sequence ID" value="MPL72684.1"/>
    <property type="molecule type" value="Genomic_DNA"/>
</dbReference>
<organism evidence="7">
    <name type="scientific">bioreactor metagenome</name>
    <dbReference type="NCBI Taxonomy" id="1076179"/>
    <lineage>
        <taxon>unclassified sequences</taxon>
        <taxon>metagenomes</taxon>
        <taxon>ecological metagenomes</taxon>
    </lineage>
</organism>
<feature type="domain" description="Large ribosomal subunit protein uL2 RNA-binding" evidence="6">
    <location>
        <begin position="11"/>
        <end position="85"/>
    </location>
</feature>
<dbReference type="Gene3D" id="2.30.30.30">
    <property type="match status" value="1"/>
</dbReference>
<dbReference type="InterPro" id="IPR002171">
    <property type="entry name" value="Ribosomal_uL2"/>
</dbReference>
<dbReference type="InterPro" id="IPR012340">
    <property type="entry name" value="NA-bd_OB-fold"/>
</dbReference>
<dbReference type="InterPro" id="IPR022666">
    <property type="entry name" value="Ribosomal_uL2_RNA-bd_dom"/>
</dbReference>
<reference evidence="7" key="1">
    <citation type="submission" date="2019-08" db="EMBL/GenBank/DDBJ databases">
        <authorList>
            <person name="Kucharzyk K."/>
            <person name="Murdoch R.W."/>
            <person name="Higgins S."/>
            <person name="Loffler F."/>
        </authorList>
    </citation>
    <scope>NUCLEOTIDE SEQUENCE</scope>
</reference>
<accession>A0A644U0E2</accession>
<keyword evidence="3" id="KW-0687">Ribonucleoprotein</keyword>
<dbReference type="Gene3D" id="2.40.50.140">
    <property type="entry name" value="Nucleic acid-binding proteins"/>
    <property type="match status" value="1"/>
</dbReference>